<accession>A0ABT4DC58</accession>
<name>A0ABT4DC58_9CLOT</name>
<evidence type="ECO:0000313" key="7">
    <source>
        <dbReference type="Proteomes" id="UP001144612"/>
    </source>
</evidence>
<evidence type="ECO:0000259" key="5">
    <source>
        <dbReference type="Pfam" id="PF13205"/>
    </source>
</evidence>
<dbReference type="InterPro" id="IPR032812">
    <property type="entry name" value="SbsA_Ig"/>
</dbReference>
<dbReference type="EMBL" id="JAPQFJ010000017">
    <property type="protein sequence ID" value="MCY6959891.1"/>
    <property type="molecule type" value="Genomic_DNA"/>
</dbReference>
<gene>
    <name evidence="6" type="ORF">OW729_14815</name>
</gene>
<keyword evidence="2" id="KW-0175">Coiled coil</keyword>
<evidence type="ECO:0000256" key="1">
    <source>
        <dbReference type="ARBA" id="ARBA00022729"/>
    </source>
</evidence>
<feature type="compositionally biased region" description="Low complexity" evidence="3">
    <location>
        <begin position="203"/>
        <end position="225"/>
    </location>
</feature>
<keyword evidence="1 4" id="KW-0732">Signal</keyword>
<feature type="region of interest" description="Disordered" evidence="3">
    <location>
        <begin position="80"/>
        <end position="236"/>
    </location>
</feature>
<feature type="compositionally biased region" description="Acidic residues" evidence="3">
    <location>
        <begin position="86"/>
        <end position="116"/>
    </location>
</feature>
<protein>
    <recommendedName>
        <fullName evidence="5">SbsA Ig-like domain-containing protein</fullName>
    </recommendedName>
</protein>
<feature type="compositionally biased region" description="Acidic residues" evidence="3">
    <location>
        <begin position="226"/>
        <end position="236"/>
    </location>
</feature>
<organism evidence="6 7">
    <name type="scientific">Clostridium brassicae</name>
    <dbReference type="NCBI Taxonomy" id="2999072"/>
    <lineage>
        <taxon>Bacteria</taxon>
        <taxon>Bacillati</taxon>
        <taxon>Bacillota</taxon>
        <taxon>Clostridia</taxon>
        <taxon>Eubacteriales</taxon>
        <taxon>Clostridiaceae</taxon>
        <taxon>Clostridium</taxon>
    </lineage>
</organism>
<dbReference type="Pfam" id="PF13205">
    <property type="entry name" value="Big_5"/>
    <property type="match status" value="1"/>
</dbReference>
<dbReference type="RefSeq" id="WP_268062327.1">
    <property type="nucleotide sequence ID" value="NZ_JAPQFJ010000017.1"/>
</dbReference>
<evidence type="ECO:0000256" key="2">
    <source>
        <dbReference type="SAM" id="Coils"/>
    </source>
</evidence>
<evidence type="ECO:0000313" key="6">
    <source>
        <dbReference type="EMBL" id="MCY6959891.1"/>
    </source>
</evidence>
<feature type="signal peptide" evidence="4">
    <location>
        <begin position="1"/>
        <end position="26"/>
    </location>
</feature>
<feature type="domain" description="SbsA Ig-like" evidence="5">
    <location>
        <begin position="336"/>
        <end position="428"/>
    </location>
</feature>
<feature type="compositionally biased region" description="Acidic residues" evidence="3">
    <location>
        <begin position="185"/>
        <end position="202"/>
    </location>
</feature>
<reference evidence="6" key="1">
    <citation type="submission" date="2022-12" db="EMBL/GenBank/DDBJ databases">
        <title>Clostridium sp. nov., isolated from industrial wastewater.</title>
        <authorList>
            <person name="Jiayan W."/>
        </authorList>
    </citation>
    <scope>NUCLEOTIDE SEQUENCE</scope>
    <source>
        <strain evidence="6">ZC22-4</strain>
    </source>
</reference>
<proteinExistence type="predicted"/>
<keyword evidence="7" id="KW-1185">Reference proteome</keyword>
<sequence>MKKIVKIKGFVGALILTFSFSTIASAKPMPKIQQKNSKTEEMLKQKKNDKMAMELQKINIKLDKIEKDIKYTSERINKYFSTEAQNQDEVDQEETNQDTENQDVVNEEENNQEVESQDPVSQEETNQDVESQDPVNQEETNQDIESQDPINQEETNQDIESQDPINQEETNQDVESQDPVNQEIITEESENQATVDQEELNNEVENQTTEDVVTTTSEENPILENTDTETVTEEDQDAINEEVSDVTEENTEEEENICGYSFIGKLNSLNNRIESIKKQLNSPSGKLDKTSEEYAKIVDRIVKLKKDISDNVEKLKNFQSPVLEKLKNKIAEQKEYTPKNKSVETNKTWTIRFNKNLKLESFNGKNIFVVDSDNTLVETKIAFDKETGAIKITPVENYIKGKKYTLFISKDVKSDNGSVLSQATRVPFEIK</sequence>
<feature type="chain" id="PRO_5047451649" description="SbsA Ig-like domain-containing protein" evidence="4">
    <location>
        <begin position="27"/>
        <end position="431"/>
    </location>
</feature>
<comment type="caution">
    <text evidence="6">The sequence shown here is derived from an EMBL/GenBank/DDBJ whole genome shotgun (WGS) entry which is preliminary data.</text>
</comment>
<evidence type="ECO:0000256" key="3">
    <source>
        <dbReference type="SAM" id="MobiDB-lite"/>
    </source>
</evidence>
<dbReference type="Proteomes" id="UP001144612">
    <property type="component" value="Unassembled WGS sequence"/>
</dbReference>
<feature type="coiled-coil region" evidence="2">
    <location>
        <begin position="36"/>
        <end position="68"/>
    </location>
</feature>
<evidence type="ECO:0000256" key="4">
    <source>
        <dbReference type="SAM" id="SignalP"/>
    </source>
</evidence>